<evidence type="ECO:0000313" key="5">
    <source>
        <dbReference type="Proteomes" id="UP001199469"/>
    </source>
</evidence>
<evidence type="ECO:0000256" key="2">
    <source>
        <dbReference type="ARBA" id="ARBA00023315"/>
    </source>
</evidence>
<dbReference type="PANTHER" id="PTHR43877:SF2">
    <property type="entry name" value="AMINOALKYLPHOSPHONATE N-ACETYLTRANSFERASE-RELATED"/>
    <property type="match status" value="1"/>
</dbReference>
<keyword evidence="2 4" id="KW-0012">Acyltransferase</keyword>
<proteinExistence type="predicted"/>
<organism evidence="4 5">
    <name type="scientific">Actinomycetospora endophytica</name>
    <dbReference type="NCBI Taxonomy" id="2291215"/>
    <lineage>
        <taxon>Bacteria</taxon>
        <taxon>Bacillati</taxon>
        <taxon>Actinomycetota</taxon>
        <taxon>Actinomycetes</taxon>
        <taxon>Pseudonocardiales</taxon>
        <taxon>Pseudonocardiaceae</taxon>
        <taxon>Actinomycetospora</taxon>
    </lineage>
</organism>
<evidence type="ECO:0000313" key="4">
    <source>
        <dbReference type="EMBL" id="MCD2191870.1"/>
    </source>
</evidence>
<dbReference type="GO" id="GO:0016746">
    <property type="term" value="F:acyltransferase activity"/>
    <property type="evidence" value="ECO:0007669"/>
    <property type="project" value="UniProtKB-KW"/>
</dbReference>
<dbReference type="NCBIfam" id="NF002959">
    <property type="entry name" value="PRK03624.1"/>
    <property type="match status" value="1"/>
</dbReference>
<dbReference type="PANTHER" id="PTHR43877">
    <property type="entry name" value="AMINOALKYLPHOSPHONATE N-ACETYLTRANSFERASE-RELATED-RELATED"/>
    <property type="match status" value="1"/>
</dbReference>
<sequence>MLIETLPATQTAAAVALWHETGLTRPWNDPAADLTRALNGPSSTVLAAVDGHRGADNLLIGTVMVGHDGHRGWAYYLAVSPSRRRHGIGRALMHTAEQWLAGRVPKLQLMVRSENAAAAQFYQQLGYTPSDVLVLARWIDRQAD</sequence>
<dbReference type="SUPFAM" id="SSF55729">
    <property type="entry name" value="Acyl-CoA N-acyltransferases (Nat)"/>
    <property type="match status" value="1"/>
</dbReference>
<dbReference type="Proteomes" id="UP001199469">
    <property type="component" value="Unassembled WGS sequence"/>
</dbReference>
<dbReference type="EMBL" id="JAJNDB010000001">
    <property type="protein sequence ID" value="MCD2191870.1"/>
    <property type="molecule type" value="Genomic_DNA"/>
</dbReference>
<dbReference type="InterPro" id="IPR016181">
    <property type="entry name" value="Acyl_CoA_acyltransferase"/>
</dbReference>
<dbReference type="PROSITE" id="PS51186">
    <property type="entry name" value="GNAT"/>
    <property type="match status" value="1"/>
</dbReference>
<dbReference type="InterPro" id="IPR050832">
    <property type="entry name" value="Bact_Acetyltransf"/>
</dbReference>
<reference evidence="4 5" key="1">
    <citation type="submission" date="2021-11" db="EMBL/GenBank/DDBJ databases">
        <title>Draft genome sequence of Actinomycetospora sp. SF1 isolated from the rhizosphere soil.</title>
        <authorList>
            <person name="Duangmal K."/>
            <person name="Chantavorakit T."/>
        </authorList>
    </citation>
    <scope>NUCLEOTIDE SEQUENCE [LARGE SCALE GENOMIC DNA]</scope>
    <source>
        <strain evidence="4 5">TBRC 5722</strain>
    </source>
</reference>
<evidence type="ECO:0000259" key="3">
    <source>
        <dbReference type="PROSITE" id="PS51186"/>
    </source>
</evidence>
<accession>A0ABS8P2S5</accession>
<evidence type="ECO:0000256" key="1">
    <source>
        <dbReference type="ARBA" id="ARBA00022679"/>
    </source>
</evidence>
<keyword evidence="5" id="KW-1185">Reference proteome</keyword>
<gene>
    <name evidence="4" type="ORF">LQ327_00510</name>
</gene>
<dbReference type="Pfam" id="PF00583">
    <property type="entry name" value="Acetyltransf_1"/>
    <property type="match status" value="1"/>
</dbReference>
<dbReference type="Gene3D" id="3.40.630.30">
    <property type="match status" value="1"/>
</dbReference>
<dbReference type="CDD" id="cd04301">
    <property type="entry name" value="NAT_SF"/>
    <property type="match status" value="1"/>
</dbReference>
<keyword evidence="1 4" id="KW-0808">Transferase</keyword>
<comment type="caution">
    <text evidence="4">The sequence shown here is derived from an EMBL/GenBank/DDBJ whole genome shotgun (WGS) entry which is preliminary data.</text>
</comment>
<dbReference type="EC" id="2.3.1.-" evidence="4"/>
<protein>
    <submittedName>
        <fullName evidence="4">GNAT family acetyltransferase</fullName>
        <ecNumber evidence="4">2.3.1.-</ecNumber>
    </submittedName>
</protein>
<feature type="domain" description="N-acetyltransferase" evidence="3">
    <location>
        <begin position="1"/>
        <end position="144"/>
    </location>
</feature>
<dbReference type="InterPro" id="IPR000182">
    <property type="entry name" value="GNAT_dom"/>
</dbReference>
<dbReference type="RefSeq" id="WP_230729562.1">
    <property type="nucleotide sequence ID" value="NZ_JAJNDB010000001.1"/>
</dbReference>
<name>A0ABS8P2S5_9PSEU</name>